<evidence type="ECO:0000259" key="3">
    <source>
        <dbReference type="PROSITE" id="PS52002"/>
    </source>
</evidence>
<dbReference type="GO" id="GO:0043487">
    <property type="term" value="P:regulation of RNA stability"/>
    <property type="evidence" value="ECO:0007669"/>
    <property type="project" value="TreeGrafter"/>
</dbReference>
<organism evidence="4 5">
    <name type="scientific">Deferribacter autotrophicus</name>
    <dbReference type="NCBI Taxonomy" id="500465"/>
    <lineage>
        <taxon>Bacteria</taxon>
        <taxon>Pseudomonadati</taxon>
        <taxon>Deferribacterota</taxon>
        <taxon>Deferribacteres</taxon>
        <taxon>Deferribacterales</taxon>
        <taxon>Deferribacteraceae</taxon>
        <taxon>Deferribacter</taxon>
    </lineage>
</organism>
<evidence type="ECO:0000256" key="2">
    <source>
        <dbReference type="ARBA" id="ARBA00023016"/>
    </source>
</evidence>
<keyword evidence="5" id="KW-1185">Reference proteome</keyword>
<evidence type="ECO:0000313" key="4">
    <source>
        <dbReference type="EMBL" id="KAA0258794.1"/>
    </source>
</evidence>
<dbReference type="AlphaFoldDB" id="A0A5A8F3L8"/>
<dbReference type="GO" id="GO:0003723">
    <property type="term" value="F:RNA binding"/>
    <property type="evidence" value="ECO:0007669"/>
    <property type="project" value="UniProtKB-KW"/>
</dbReference>
<dbReference type="PROSITE" id="PS52002">
    <property type="entry name" value="SM"/>
    <property type="match status" value="1"/>
</dbReference>
<dbReference type="InterPro" id="IPR010920">
    <property type="entry name" value="LSM_dom_sf"/>
</dbReference>
<dbReference type="CDD" id="cd01716">
    <property type="entry name" value="Hfq"/>
    <property type="match status" value="1"/>
</dbReference>
<keyword evidence="2" id="KW-0346">Stress response</keyword>
<dbReference type="PANTHER" id="PTHR34772">
    <property type="entry name" value="RNA-BINDING PROTEIN HFQ"/>
    <property type="match status" value="1"/>
</dbReference>
<comment type="caution">
    <text evidence="4">The sequence shown here is derived from an EMBL/GenBank/DDBJ whole genome shotgun (WGS) entry which is preliminary data.</text>
</comment>
<dbReference type="NCBIfam" id="TIGR02383">
    <property type="entry name" value="Hfq"/>
    <property type="match status" value="1"/>
</dbReference>
<feature type="domain" description="Sm" evidence="3">
    <location>
        <begin position="96"/>
        <end position="156"/>
    </location>
</feature>
<dbReference type="PANTHER" id="PTHR34772:SF1">
    <property type="entry name" value="RNA-BINDING PROTEIN HFQ"/>
    <property type="match status" value="1"/>
</dbReference>
<dbReference type="Gene3D" id="2.30.30.100">
    <property type="match status" value="2"/>
</dbReference>
<dbReference type="SUPFAM" id="SSF50182">
    <property type="entry name" value="Sm-like ribonucleoproteins"/>
    <property type="match status" value="2"/>
</dbReference>
<dbReference type="InterPro" id="IPR005001">
    <property type="entry name" value="Hfq"/>
</dbReference>
<sequence>MLYAQLEFVYLHNARVKDAPLLFIMRNKERFRGKIYEFDPYSVIIDDAGVKIHIFKRDIATVASAKTIIDVDYISKTYYQAHRGRHPKHTRPPMQDIFLNEVRKSKSPVIAYLTNGVKVRGLLIGFDDYVLLTSYEDRQQLIYKSAISTVFPLYQQGEIIKYDDER</sequence>
<dbReference type="Proteomes" id="UP000322876">
    <property type="component" value="Unassembled WGS sequence"/>
</dbReference>
<evidence type="ECO:0000256" key="1">
    <source>
        <dbReference type="ARBA" id="ARBA00022884"/>
    </source>
</evidence>
<evidence type="ECO:0000313" key="5">
    <source>
        <dbReference type="Proteomes" id="UP000322876"/>
    </source>
</evidence>
<protein>
    <submittedName>
        <fullName evidence="4">RNA chaperone Hfq</fullName>
    </submittedName>
</protein>
<proteinExistence type="predicted"/>
<dbReference type="OrthoDB" id="9799751at2"/>
<gene>
    <name evidence="4" type="primary">hfq</name>
    <name evidence="4" type="ORF">FHQ18_02270</name>
</gene>
<dbReference type="GO" id="GO:0005829">
    <property type="term" value="C:cytosol"/>
    <property type="evidence" value="ECO:0007669"/>
    <property type="project" value="TreeGrafter"/>
</dbReference>
<keyword evidence="1" id="KW-0694">RNA-binding</keyword>
<dbReference type="GO" id="GO:0006355">
    <property type="term" value="P:regulation of DNA-templated transcription"/>
    <property type="evidence" value="ECO:0007669"/>
    <property type="project" value="InterPro"/>
</dbReference>
<reference evidence="4 5" key="1">
    <citation type="submission" date="2019-06" db="EMBL/GenBank/DDBJ databases">
        <title>Genomic insights into carbon and energy metabolism of Deferribacter autotrophicus revealed new metabolic traits in the phylum Deferribacteres.</title>
        <authorList>
            <person name="Slobodkin A.I."/>
            <person name="Slobodkina G.B."/>
            <person name="Allioux M."/>
            <person name="Alain K."/>
            <person name="Jebbar M."/>
            <person name="Shadrin V."/>
            <person name="Kublanov I.V."/>
            <person name="Toshchakov S.V."/>
            <person name="Bonch-Osmolovskaya E.A."/>
        </authorList>
    </citation>
    <scope>NUCLEOTIDE SEQUENCE [LARGE SCALE GENOMIC DNA]</scope>
    <source>
        <strain evidence="4 5">SL50</strain>
    </source>
</reference>
<dbReference type="GO" id="GO:0045974">
    <property type="term" value="P:regulation of translation, ncRNA-mediated"/>
    <property type="evidence" value="ECO:0007669"/>
    <property type="project" value="TreeGrafter"/>
</dbReference>
<dbReference type="InterPro" id="IPR047575">
    <property type="entry name" value="Sm"/>
</dbReference>
<accession>A0A5A8F3L8</accession>
<dbReference type="EMBL" id="VFJB01000003">
    <property type="protein sequence ID" value="KAA0258794.1"/>
    <property type="molecule type" value="Genomic_DNA"/>
</dbReference>
<dbReference type="RefSeq" id="WP_149265554.1">
    <property type="nucleotide sequence ID" value="NZ_VFJB01000003.1"/>
</dbReference>
<name>A0A5A8F3L8_9BACT</name>
<dbReference type="Pfam" id="PF17209">
    <property type="entry name" value="Hfq"/>
    <property type="match status" value="2"/>
</dbReference>